<dbReference type="InterPro" id="IPR036390">
    <property type="entry name" value="WH_DNA-bd_sf"/>
</dbReference>
<keyword evidence="2" id="KW-0805">Transcription regulation</keyword>
<feature type="domain" description="HTH lysR-type" evidence="5">
    <location>
        <begin position="5"/>
        <end position="62"/>
    </location>
</feature>
<dbReference type="Gene3D" id="1.10.10.10">
    <property type="entry name" value="Winged helix-like DNA-binding domain superfamily/Winged helix DNA-binding domain"/>
    <property type="match status" value="1"/>
</dbReference>
<dbReference type="GO" id="GO:0005829">
    <property type="term" value="C:cytosol"/>
    <property type="evidence" value="ECO:0007669"/>
    <property type="project" value="TreeGrafter"/>
</dbReference>
<dbReference type="GO" id="GO:0003700">
    <property type="term" value="F:DNA-binding transcription factor activity"/>
    <property type="evidence" value="ECO:0007669"/>
    <property type="project" value="InterPro"/>
</dbReference>
<evidence type="ECO:0000256" key="1">
    <source>
        <dbReference type="ARBA" id="ARBA00009437"/>
    </source>
</evidence>
<dbReference type="InterPro" id="IPR050950">
    <property type="entry name" value="HTH-type_LysR_regulators"/>
</dbReference>
<dbReference type="AlphaFoldDB" id="A0A268H9Z2"/>
<gene>
    <name evidence="6" type="ORF">CHH48_13015</name>
    <name evidence="7" type="ORF">CHI12_14945</name>
</gene>
<dbReference type="Pfam" id="PF03466">
    <property type="entry name" value="LysR_substrate"/>
    <property type="match status" value="1"/>
</dbReference>
<dbReference type="SUPFAM" id="SSF46785">
    <property type="entry name" value="Winged helix' DNA-binding domain"/>
    <property type="match status" value="1"/>
</dbReference>
<dbReference type="PANTHER" id="PTHR30419">
    <property type="entry name" value="HTH-TYPE TRANSCRIPTIONAL REGULATOR YBHD"/>
    <property type="match status" value="1"/>
</dbReference>
<keyword evidence="9" id="KW-1185">Reference proteome</keyword>
<dbReference type="SUPFAM" id="SSF53850">
    <property type="entry name" value="Periplasmic binding protein-like II"/>
    <property type="match status" value="1"/>
</dbReference>
<keyword evidence="4" id="KW-0804">Transcription</keyword>
<dbReference type="EMBL" id="NPBH01000069">
    <property type="protein sequence ID" value="PAE06693.1"/>
    <property type="molecule type" value="Genomic_DNA"/>
</dbReference>
<dbReference type="OrthoDB" id="9803735at2"/>
<evidence type="ECO:0000313" key="9">
    <source>
        <dbReference type="Proteomes" id="UP000216852"/>
    </source>
</evidence>
<comment type="similarity">
    <text evidence="1">Belongs to the LysR transcriptional regulatory family.</text>
</comment>
<dbReference type="InterPro" id="IPR005119">
    <property type="entry name" value="LysR_subst-bd"/>
</dbReference>
<accession>A0A268H9Z2</accession>
<dbReference type="EMBL" id="NPBJ01000023">
    <property type="protein sequence ID" value="PAD99381.1"/>
    <property type="molecule type" value="Genomic_DNA"/>
</dbReference>
<dbReference type="PRINTS" id="PR00039">
    <property type="entry name" value="HTHLYSR"/>
</dbReference>
<evidence type="ECO:0000313" key="7">
    <source>
        <dbReference type="EMBL" id="PAE06693.1"/>
    </source>
</evidence>
<evidence type="ECO:0000313" key="8">
    <source>
        <dbReference type="Proteomes" id="UP000216475"/>
    </source>
</evidence>
<evidence type="ECO:0000256" key="2">
    <source>
        <dbReference type="ARBA" id="ARBA00023015"/>
    </source>
</evidence>
<evidence type="ECO:0000256" key="3">
    <source>
        <dbReference type="ARBA" id="ARBA00023125"/>
    </source>
</evidence>
<comment type="caution">
    <text evidence="7">The sequence shown here is derived from an EMBL/GenBank/DDBJ whole genome shotgun (WGS) entry which is preliminary data.</text>
</comment>
<dbReference type="FunFam" id="1.10.10.10:FF:000001">
    <property type="entry name" value="LysR family transcriptional regulator"/>
    <property type="match status" value="1"/>
</dbReference>
<reference evidence="8 9" key="1">
    <citation type="submission" date="2017-07" db="EMBL/GenBank/DDBJ databases">
        <title>Isolation and whole genome analysis of endospore-forming bacteria from heroin.</title>
        <authorList>
            <person name="Kalinowski J."/>
            <person name="Ahrens B."/>
            <person name="Al-Dilaimi A."/>
            <person name="Winkler A."/>
            <person name="Wibberg D."/>
            <person name="Schleenbecker U."/>
            <person name="Ruckert C."/>
            <person name="Wolfel R."/>
            <person name="Grass G."/>
        </authorList>
    </citation>
    <scope>NUCLEOTIDE SEQUENCE [LARGE SCALE GENOMIC DNA]</scope>
    <source>
        <strain evidence="7 8">7509</strain>
        <strain evidence="6 9">7517-1</strain>
    </source>
</reference>
<keyword evidence="3" id="KW-0238">DNA-binding</keyword>
<proteinExistence type="inferred from homology"/>
<dbReference type="Proteomes" id="UP000216852">
    <property type="component" value="Unassembled WGS sequence"/>
</dbReference>
<dbReference type="Pfam" id="PF00126">
    <property type="entry name" value="HTH_1"/>
    <property type="match status" value="1"/>
</dbReference>
<evidence type="ECO:0000313" key="6">
    <source>
        <dbReference type="EMBL" id="PAD99381.1"/>
    </source>
</evidence>
<evidence type="ECO:0000259" key="5">
    <source>
        <dbReference type="PROSITE" id="PS50931"/>
    </source>
</evidence>
<dbReference type="GO" id="GO:0003677">
    <property type="term" value="F:DNA binding"/>
    <property type="evidence" value="ECO:0007669"/>
    <property type="project" value="UniProtKB-KW"/>
</dbReference>
<dbReference type="PROSITE" id="PS50931">
    <property type="entry name" value="HTH_LYSR"/>
    <property type="match status" value="1"/>
</dbReference>
<dbReference type="Proteomes" id="UP000216475">
    <property type="component" value="Unassembled WGS sequence"/>
</dbReference>
<sequence length="298" mass="34224">MGELMEWQQLVYFKEVAEREHYLQAAKALAISQPALSRSIQKLEEQLGVPLFEKRGRGIVRSSYGDAFYTHAVKILEEMEKAEKHIRKMKDPQYGEITLGFMRSQGLQHIPRLLKQYKEIYPSVEFSLNQGSTEELINQLREGKLDLCICNMDQGVEGLTWRKLWTDQLYVYVSDTHPLANEEQLALHQIEEEPFLLIRPGYSARVMFEQIVEKYGLEPKVAFESEDMMTILGFVAAGQGIALLPSLETLQMSHVRSIPLIEPTERQIGVAWREGSVRSPASDHFIEQLVTYSTKFGE</sequence>
<dbReference type="InterPro" id="IPR036388">
    <property type="entry name" value="WH-like_DNA-bd_sf"/>
</dbReference>
<name>A0A268H9Z2_9BACI</name>
<protein>
    <recommendedName>
        <fullName evidence="5">HTH lysR-type domain-containing protein</fullName>
    </recommendedName>
</protein>
<dbReference type="PANTHER" id="PTHR30419:SF28">
    <property type="entry name" value="HTH-TYPE TRANSCRIPTIONAL REGULATOR BSDA"/>
    <property type="match status" value="1"/>
</dbReference>
<organism evidence="7 8">
    <name type="scientific">Terribacillus saccharophilus</name>
    <dbReference type="NCBI Taxonomy" id="361277"/>
    <lineage>
        <taxon>Bacteria</taxon>
        <taxon>Bacillati</taxon>
        <taxon>Bacillota</taxon>
        <taxon>Bacilli</taxon>
        <taxon>Bacillales</taxon>
        <taxon>Bacillaceae</taxon>
        <taxon>Terribacillus</taxon>
    </lineage>
</organism>
<evidence type="ECO:0000256" key="4">
    <source>
        <dbReference type="ARBA" id="ARBA00023163"/>
    </source>
</evidence>
<dbReference type="InterPro" id="IPR000847">
    <property type="entry name" value="LysR_HTH_N"/>
</dbReference>
<dbReference type="Gene3D" id="3.40.190.290">
    <property type="match status" value="1"/>
</dbReference>